<dbReference type="RefSeq" id="WP_129921084.1">
    <property type="nucleotide sequence ID" value="NZ_SEWE01000018.1"/>
</dbReference>
<evidence type="ECO:0000313" key="4">
    <source>
        <dbReference type="Proteomes" id="UP000294155"/>
    </source>
</evidence>
<feature type="compositionally biased region" description="Polar residues" evidence="1">
    <location>
        <begin position="26"/>
        <end position="41"/>
    </location>
</feature>
<feature type="compositionally biased region" description="Polar residues" evidence="1">
    <location>
        <begin position="68"/>
        <end position="85"/>
    </location>
</feature>
<keyword evidence="4" id="KW-1185">Reference proteome</keyword>
<keyword evidence="2" id="KW-0732">Signal</keyword>
<evidence type="ECO:0008006" key="5">
    <source>
        <dbReference type="Google" id="ProtNLM"/>
    </source>
</evidence>
<protein>
    <recommendedName>
        <fullName evidence="5">Lipoprotein</fullName>
    </recommendedName>
</protein>
<dbReference type="EMBL" id="SEWE01000018">
    <property type="protein sequence ID" value="RYU79573.1"/>
    <property type="molecule type" value="Genomic_DNA"/>
</dbReference>
<feature type="chain" id="PRO_5020728780" description="Lipoprotein" evidence="2">
    <location>
        <begin position="23"/>
        <end position="85"/>
    </location>
</feature>
<evidence type="ECO:0000256" key="2">
    <source>
        <dbReference type="SAM" id="SignalP"/>
    </source>
</evidence>
<evidence type="ECO:0000256" key="1">
    <source>
        <dbReference type="SAM" id="MobiDB-lite"/>
    </source>
</evidence>
<comment type="caution">
    <text evidence="3">The sequence shown here is derived from an EMBL/GenBank/DDBJ whole genome shotgun (WGS) entry which is preliminary data.</text>
</comment>
<gene>
    <name evidence="3" type="ORF">EWM57_10425</name>
</gene>
<dbReference type="OrthoDB" id="886695at2"/>
<organism evidence="3 4">
    <name type="scientific">Hymenobacter persicinus</name>
    <dbReference type="NCBI Taxonomy" id="2025506"/>
    <lineage>
        <taxon>Bacteria</taxon>
        <taxon>Pseudomonadati</taxon>
        <taxon>Bacteroidota</taxon>
        <taxon>Cytophagia</taxon>
        <taxon>Cytophagales</taxon>
        <taxon>Hymenobacteraceae</taxon>
        <taxon>Hymenobacter</taxon>
    </lineage>
</organism>
<dbReference type="AlphaFoldDB" id="A0A4Q5LFH0"/>
<evidence type="ECO:0000313" key="3">
    <source>
        <dbReference type="EMBL" id="RYU79573.1"/>
    </source>
</evidence>
<feature type="region of interest" description="Disordered" evidence="1">
    <location>
        <begin position="26"/>
        <end position="85"/>
    </location>
</feature>
<feature type="signal peptide" evidence="2">
    <location>
        <begin position="1"/>
        <end position="22"/>
    </location>
</feature>
<name>A0A4Q5LFH0_9BACT</name>
<reference evidence="3 4" key="1">
    <citation type="submission" date="2019-02" db="EMBL/GenBank/DDBJ databases">
        <title>Bacterial novel species isolated from soil.</title>
        <authorList>
            <person name="Jung H.-Y."/>
        </authorList>
    </citation>
    <scope>NUCLEOTIDE SEQUENCE [LARGE SCALE GENOMIC DNA]</scope>
    <source>
        <strain evidence="3 4">1-3-3-3</strain>
    </source>
</reference>
<dbReference type="PROSITE" id="PS51257">
    <property type="entry name" value="PROKAR_LIPOPROTEIN"/>
    <property type="match status" value="1"/>
</dbReference>
<dbReference type="Proteomes" id="UP000294155">
    <property type="component" value="Unassembled WGS sequence"/>
</dbReference>
<sequence length="85" mass="9556">MKIRIYLAAFGLLLLGASACNHDTVTQSPRKYNAVSTQSSRRANDKSHFRKNRGDGLGIDLNARNPYKTGTTNAPRKYKYNNNPR</sequence>
<proteinExistence type="predicted"/>
<accession>A0A4Q5LFH0</accession>